<reference evidence="5 6" key="1">
    <citation type="submission" date="2018-08" db="EMBL/GenBank/DDBJ databases">
        <title>Aphanomyces genome sequencing and annotation.</title>
        <authorList>
            <person name="Minardi D."/>
            <person name="Oidtmann B."/>
            <person name="Van Der Giezen M."/>
            <person name="Studholme D.J."/>
        </authorList>
    </citation>
    <scope>NUCLEOTIDE SEQUENCE [LARGE SCALE GENOMIC DNA]</scope>
    <source>
        <strain evidence="5 6">Sv</strain>
    </source>
</reference>
<dbReference type="GO" id="GO:0016779">
    <property type="term" value="F:nucleotidyltransferase activity"/>
    <property type="evidence" value="ECO:0007669"/>
    <property type="project" value="InterPro"/>
</dbReference>
<evidence type="ECO:0000313" key="5">
    <source>
        <dbReference type="EMBL" id="RHY96748.1"/>
    </source>
</evidence>
<dbReference type="InterPro" id="IPR043519">
    <property type="entry name" value="NT_sf"/>
</dbReference>
<evidence type="ECO:0000256" key="1">
    <source>
        <dbReference type="ARBA" id="ARBA00022722"/>
    </source>
</evidence>
<comment type="caution">
    <text evidence="5">The sequence shown here is derived from an EMBL/GenBank/DDBJ whole genome shotgun (WGS) entry which is preliminary data.</text>
</comment>
<dbReference type="PROSITE" id="PS50830">
    <property type="entry name" value="TNASE_3"/>
    <property type="match status" value="1"/>
</dbReference>
<evidence type="ECO:0000256" key="2">
    <source>
        <dbReference type="ARBA" id="ARBA00022759"/>
    </source>
</evidence>
<dbReference type="SUPFAM" id="SSF50199">
    <property type="entry name" value="Staphylococcal nuclease"/>
    <property type="match status" value="1"/>
</dbReference>
<dbReference type="GO" id="GO:0005737">
    <property type="term" value="C:cytoplasm"/>
    <property type="evidence" value="ECO:0007669"/>
    <property type="project" value="TreeGrafter"/>
</dbReference>
<dbReference type="PANTHER" id="PTHR12302:SF3">
    <property type="entry name" value="SERINE_THREONINE-PROTEIN KINASE 31"/>
    <property type="match status" value="1"/>
</dbReference>
<dbReference type="PANTHER" id="PTHR12302">
    <property type="entry name" value="EBNA2 BINDING PROTEIN P100"/>
    <property type="match status" value="1"/>
</dbReference>
<evidence type="ECO:0000256" key="3">
    <source>
        <dbReference type="ARBA" id="ARBA00022801"/>
    </source>
</evidence>
<dbReference type="GO" id="GO:0016787">
    <property type="term" value="F:hydrolase activity"/>
    <property type="evidence" value="ECO:0007669"/>
    <property type="project" value="UniProtKB-KW"/>
</dbReference>
<feature type="domain" description="TNase-like" evidence="4">
    <location>
        <begin position="80"/>
        <end position="196"/>
    </location>
</feature>
<dbReference type="EMBL" id="QUTG01002323">
    <property type="protein sequence ID" value="RHY96748.1"/>
    <property type="molecule type" value="Genomic_DNA"/>
</dbReference>
<sequence length="199" mass="22140">MERCMRLLNPSILGCPALRQVDAMINQAFGPTLESERVHAKLLRYLRHILDQGQCSYSITPPGSYPLKTYLPDSDIDVCLEVPDAAATWHLAVTQALIGAATPPYAKEAKAWLVHELKGAVVTVTLLRRDQYGRAVCMVTYSKSWWAVKKNVSEELLRVGLAKVYRLAGAEYGGLLDTFNILEAHAKKAKLNIWSQSTK</sequence>
<organism evidence="5 6">
    <name type="scientific">Aphanomyces astaci</name>
    <name type="common">Crayfish plague agent</name>
    <dbReference type="NCBI Taxonomy" id="112090"/>
    <lineage>
        <taxon>Eukaryota</taxon>
        <taxon>Sar</taxon>
        <taxon>Stramenopiles</taxon>
        <taxon>Oomycota</taxon>
        <taxon>Saprolegniomycetes</taxon>
        <taxon>Saprolegniales</taxon>
        <taxon>Verrucalvaceae</taxon>
        <taxon>Aphanomyces</taxon>
    </lineage>
</organism>
<proteinExistence type="predicted"/>
<dbReference type="InterPro" id="IPR035437">
    <property type="entry name" value="SNase_OB-fold_sf"/>
</dbReference>
<accession>A0A3R7EDP3</accession>
<dbReference type="GO" id="GO:0004519">
    <property type="term" value="F:endonuclease activity"/>
    <property type="evidence" value="ECO:0007669"/>
    <property type="project" value="UniProtKB-KW"/>
</dbReference>
<dbReference type="InterPro" id="IPR016071">
    <property type="entry name" value="Staphylococal_nuclease_OB-fold"/>
</dbReference>
<protein>
    <recommendedName>
        <fullName evidence="4">TNase-like domain-containing protein</fullName>
    </recommendedName>
</protein>
<dbReference type="Proteomes" id="UP000285712">
    <property type="component" value="Unassembled WGS sequence"/>
</dbReference>
<dbReference type="Pfam" id="PF00565">
    <property type="entry name" value="SNase"/>
    <property type="match status" value="1"/>
</dbReference>
<dbReference type="SMART" id="SM00318">
    <property type="entry name" value="SNc"/>
    <property type="match status" value="1"/>
</dbReference>
<evidence type="ECO:0000313" key="6">
    <source>
        <dbReference type="Proteomes" id="UP000285712"/>
    </source>
</evidence>
<evidence type="ECO:0000259" key="4">
    <source>
        <dbReference type="PROSITE" id="PS50830"/>
    </source>
</evidence>
<dbReference type="VEuPathDB" id="FungiDB:H257_17721"/>
<keyword evidence="1" id="KW-0540">Nuclease</keyword>
<name>A0A3R7EDP3_APHAT</name>
<dbReference type="Gene3D" id="2.40.50.90">
    <property type="match status" value="1"/>
</dbReference>
<keyword evidence="3" id="KW-0378">Hydrolase</keyword>
<keyword evidence="2" id="KW-0255">Endonuclease</keyword>
<dbReference type="AlphaFoldDB" id="A0A3R7EDP3"/>
<dbReference type="SUPFAM" id="SSF81301">
    <property type="entry name" value="Nucleotidyltransferase"/>
    <property type="match status" value="1"/>
</dbReference>
<gene>
    <name evidence="5" type="ORF">DYB35_005865</name>
</gene>